<keyword evidence="1" id="KW-0812">Transmembrane</keyword>
<feature type="transmembrane region" description="Helical" evidence="1">
    <location>
        <begin position="157"/>
        <end position="180"/>
    </location>
</feature>
<feature type="transmembrane region" description="Helical" evidence="1">
    <location>
        <begin position="7"/>
        <end position="27"/>
    </location>
</feature>
<name>A0AAW6U0I7_9BACT</name>
<dbReference type="EMBL" id="JASCXX010000015">
    <property type="protein sequence ID" value="MDI6450014.1"/>
    <property type="molecule type" value="Genomic_DNA"/>
</dbReference>
<feature type="transmembrane region" description="Helical" evidence="1">
    <location>
        <begin position="90"/>
        <end position="108"/>
    </location>
</feature>
<feature type="transmembrane region" description="Helical" evidence="1">
    <location>
        <begin position="60"/>
        <end position="78"/>
    </location>
</feature>
<reference evidence="2" key="1">
    <citation type="submission" date="2023-05" db="EMBL/GenBank/DDBJ databases">
        <title>Anaerotaeda fermentans gen. nov., sp. nov., a novel anaerobic planctomycete of the new family within the order Sedimentisphaerales isolated from Taman Peninsula, Russia.</title>
        <authorList>
            <person name="Khomyakova M.A."/>
            <person name="Merkel A.Y."/>
            <person name="Slobodkin A.I."/>
        </authorList>
    </citation>
    <scope>NUCLEOTIDE SEQUENCE</scope>
    <source>
        <strain evidence="2">M17dextr</strain>
    </source>
</reference>
<proteinExistence type="predicted"/>
<comment type="caution">
    <text evidence="2">The sequence shown here is derived from an EMBL/GenBank/DDBJ whole genome shotgun (WGS) entry which is preliminary data.</text>
</comment>
<gene>
    <name evidence="2" type="ORF">QJ522_13225</name>
</gene>
<dbReference type="AlphaFoldDB" id="A0AAW6U0I7"/>
<organism evidence="2 3">
    <name type="scientific">Anaerobaca lacustris</name>
    <dbReference type="NCBI Taxonomy" id="3044600"/>
    <lineage>
        <taxon>Bacteria</taxon>
        <taxon>Pseudomonadati</taxon>
        <taxon>Planctomycetota</taxon>
        <taxon>Phycisphaerae</taxon>
        <taxon>Sedimentisphaerales</taxon>
        <taxon>Anaerobacaceae</taxon>
        <taxon>Anaerobaca</taxon>
    </lineage>
</organism>
<evidence type="ECO:0000313" key="2">
    <source>
        <dbReference type="EMBL" id="MDI6450014.1"/>
    </source>
</evidence>
<evidence type="ECO:0000256" key="1">
    <source>
        <dbReference type="SAM" id="Phobius"/>
    </source>
</evidence>
<accession>A0AAW6U0I7</accession>
<keyword evidence="3" id="KW-1185">Reference proteome</keyword>
<evidence type="ECO:0000313" key="3">
    <source>
        <dbReference type="Proteomes" id="UP001431776"/>
    </source>
</evidence>
<dbReference type="RefSeq" id="WP_349245422.1">
    <property type="nucleotide sequence ID" value="NZ_JASCXX010000015.1"/>
</dbReference>
<feature type="transmembrane region" description="Helical" evidence="1">
    <location>
        <begin position="114"/>
        <end position="145"/>
    </location>
</feature>
<evidence type="ECO:0008006" key="4">
    <source>
        <dbReference type="Google" id="ProtNLM"/>
    </source>
</evidence>
<sequence>MWTSNKMIALYILLAIAGIGVAAWMLLRKTLRTRLHMKKVLAADPDINDWLIVFGWTPKILYVPTIAASLLASILMFLKETEWSVLASINPRVIGGIWFTIFIINLIVEEYDVSIKLLIIGIVGIGFAFLWLHLLGWAGAFLRIFRHLGFSISGTGYLLVTVIGLLTIAVSWVRGLFYYVAITPNYMNLQEGPTETGEQIGREDYNTRIDTGDFIERLVGFGRIVITFKEKSRLPLILLVWRIQAKAQMLERVRAKFAVDYPQPHLPAAPPISPPPVPPANLP</sequence>
<keyword evidence="1" id="KW-1133">Transmembrane helix</keyword>
<dbReference type="Proteomes" id="UP001431776">
    <property type="component" value="Unassembled WGS sequence"/>
</dbReference>
<keyword evidence="1" id="KW-0472">Membrane</keyword>
<protein>
    <recommendedName>
        <fullName evidence="4">DUF304 domain-containing protein</fullName>
    </recommendedName>
</protein>